<comment type="caution">
    <text evidence="1">The sequence shown here is derived from an EMBL/GenBank/DDBJ whole genome shotgun (WGS) entry which is preliminary data.</text>
</comment>
<name>A0A2T3NI18_9GAMM</name>
<evidence type="ECO:0000313" key="2">
    <source>
        <dbReference type="Proteomes" id="UP000241346"/>
    </source>
</evidence>
<protein>
    <submittedName>
        <fullName evidence="1">Uncharacterized protein</fullName>
    </submittedName>
</protein>
<proteinExistence type="predicted"/>
<dbReference type="RefSeq" id="WP_107297842.1">
    <property type="nucleotide sequence ID" value="NZ_PYMB01000002.1"/>
</dbReference>
<dbReference type="Proteomes" id="UP000241346">
    <property type="component" value="Unassembled WGS sequence"/>
</dbReference>
<reference evidence="1 2" key="1">
    <citation type="submission" date="2018-03" db="EMBL/GenBank/DDBJ databases">
        <title>Whole genome sequencing of Histamine producing bacteria.</title>
        <authorList>
            <person name="Butler K."/>
        </authorList>
    </citation>
    <scope>NUCLEOTIDE SEQUENCE [LARGE SCALE GENOMIC DNA]</scope>
    <source>
        <strain evidence="1 2">DSM 19138</strain>
    </source>
</reference>
<dbReference type="AlphaFoldDB" id="A0A2T3NI18"/>
<gene>
    <name evidence="1" type="ORF">C9J01_09275</name>
</gene>
<organism evidence="1 2">
    <name type="scientific">Photobacterium rosenbergii</name>
    <dbReference type="NCBI Taxonomy" id="294936"/>
    <lineage>
        <taxon>Bacteria</taxon>
        <taxon>Pseudomonadati</taxon>
        <taxon>Pseudomonadota</taxon>
        <taxon>Gammaproteobacteria</taxon>
        <taxon>Vibrionales</taxon>
        <taxon>Vibrionaceae</taxon>
        <taxon>Photobacterium</taxon>
    </lineage>
</organism>
<sequence>MNSIYPFEYKLSAVDYKKLASVFHELVQGGGFEYDKAYTDDLLSYFISDLSLSELKRRFDGDELTYTNDFEMLNDPIFNHQYSMIKDYNVNFHGIKNTSTYCDLHSMFEEALLELRVTSSVIKVDYIDTPFESADILNELESRLSELLVRHVSADIAIQTEHNSNVKLVDKSVIIDKHAIVSVIYHKDIIEIASEINEVVDKISQEYQFSYELLHEHEIELDNLKYFNINSAYQNYNMPLLKAHINTVEEEVMG</sequence>
<dbReference type="EMBL" id="PYMB01000002">
    <property type="protein sequence ID" value="PSW14603.1"/>
    <property type="molecule type" value="Genomic_DNA"/>
</dbReference>
<evidence type="ECO:0000313" key="1">
    <source>
        <dbReference type="EMBL" id="PSW14603.1"/>
    </source>
</evidence>
<accession>A0A2T3NI18</accession>